<dbReference type="Pfam" id="PF02321">
    <property type="entry name" value="OEP"/>
    <property type="match status" value="2"/>
</dbReference>
<gene>
    <name evidence="5" type="ORF">LZ518_01130</name>
</gene>
<feature type="coiled-coil region" evidence="3">
    <location>
        <begin position="177"/>
        <end position="204"/>
    </location>
</feature>
<reference evidence="5" key="1">
    <citation type="submission" date="2022-05" db="EMBL/GenBank/DDBJ databases">
        <authorList>
            <person name="Jo J.-H."/>
            <person name="Im W.-T."/>
        </authorList>
    </citation>
    <scope>NUCLEOTIDE SEQUENCE</scope>
    <source>
        <strain evidence="5">RB56-2</strain>
    </source>
</reference>
<evidence type="ECO:0000313" key="6">
    <source>
        <dbReference type="Proteomes" id="UP001165383"/>
    </source>
</evidence>
<dbReference type="PANTHER" id="PTHR30203">
    <property type="entry name" value="OUTER MEMBRANE CATION EFFLUX PROTEIN"/>
    <property type="match status" value="1"/>
</dbReference>
<dbReference type="SUPFAM" id="SSF56954">
    <property type="entry name" value="Outer membrane efflux proteins (OEP)"/>
    <property type="match status" value="1"/>
</dbReference>
<proteinExistence type="inferred from homology"/>
<sequence>MLTGCTTVGPDYQRPDVAVPGGYLEPSASGQSELDRWWNGFGDARLSSLVEQSLRQNLDIELAVARIREARAQERVAGAGSSPQVAAEASVIRQRISEHAIPAPPGSGGAGGAGFALPGEEFTTWRAGFDASWELDLFGRNRREREAAAARTGAAIWNRTDVEVAVAAEVSGAYLRLRTLQALIANAEAELARQDRLERLVEAQAKGGLVTGQILEQQRSERSAAAAAIPALQADAKAEIHALGVLTGQAPEALANELSGPGNLPCHRTPDCPQQSGTVTSPAVPPGLPSDLLRRRPDIRAAERELAAATADIGVATADLYPRISLTAAPALVSTALGSLLEWGSRGFSAGAALDWPIFDGGRRRANIEVQNARQEQALIAYRKSVLAALQDVEDALGNVDGDRRKLAELEQAHATAARAEEIAGTRHRGGLVTLADVLQAQERRLSLKEQLLETRGALARDTVALVKALGGGWSEESMEIKQ</sequence>
<dbReference type="PANTHER" id="PTHR30203:SF25">
    <property type="entry name" value="OUTER MEMBRANE PROTEIN-RELATED"/>
    <property type="match status" value="1"/>
</dbReference>
<dbReference type="Proteomes" id="UP001165383">
    <property type="component" value="Unassembled WGS sequence"/>
</dbReference>
<keyword evidence="2" id="KW-0812">Transmembrane</keyword>
<feature type="region of interest" description="Disordered" evidence="4">
    <location>
        <begin position="256"/>
        <end position="292"/>
    </location>
</feature>
<comment type="caution">
    <text evidence="5">The sequence shown here is derived from an EMBL/GenBank/DDBJ whole genome shotgun (WGS) entry which is preliminary data.</text>
</comment>
<keyword evidence="2" id="KW-0449">Lipoprotein</keyword>
<organism evidence="5 6">
    <name type="scientific">Sphingomonas brevis</name>
    <dbReference type="NCBI Taxonomy" id="2908206"/>
    <lineage>
        <taxon>Bacteria</taxon>
        <taxon>Pseudomonadati</taxon>
        <taxon>Pseudomonadota</taxon>
        <taxon>Alphaproteobacteria</taxon>
        <taxon>Sphingomonadales</taxon>
        <taxon>Sphingomonadaceae</taxon>
        <taxon>Sphingomonas</taxon>
    </lineage>
</organism>
<evidence type="ECO:0000256" key="3">
    <source>
        <dbReference type="SAM" id="Coils"/>
    </source>
</evidence>
<evidence type="ECO:0000256" key="4">
    <source>
        <dbReference type="SAM" id="MobiDB-lite"/>
    </source>
</evidence>
<comment type="subcellular location">
    <subcellularLocation>
        <location evidence="2">Cell membrane</location>
        <topology evidence="2">Lipid-anchor</topology>
    </subcellularLocation>
</comment>
<evidence type="ECO:0000256" key="1">
    <source>
        <dbReference type="ARBA" id="ARBA00007613"/>
    </source>
</evidence>
<keyword evidence="2" id="KW-0472">Membrane</keyword>
<comment type="similarity">
    <text evidence="1 2">Belongs to the outer membrane factor (OMF) (TC 1.B.17) family.</text>
</comment>
<evidence type="ECO:0000256" key="2">
    <source>
        <dbReference type="RuleBase" id="RU362097"/>
    </source>
</evidence>
<dbReference type="Gene3D" id="2.20.200.10">
    <property type="entry name" value="Outer membrane efflux proteins (OEP)"/>
    <property type="match status" value="1"/>
</dbReference>
<keyword evidence="3" id="KW-0175">Coiled coil</keyword>
<dbReference type="NCBIfam" id="TIGR01845">
    <property type="entry name" value="outer_NodT"/>
    <property type="match status" value="1"/>
</dbReference>
<dbReference type="RefSeq" id="WP_249914222.1">
    <property type="nucleotide sequence ID" value="NZ_JAMGBB010000001.1"/>
</dbReference>
<dbReference type="InterPro" id="IPR010131">
    <property type="entry name" value="MdtP/NodT-like"/>
</dbReference>
<evidence type="ECO:0000313" key="5">
    <source>
        <dbReference type="EMBL" id="MCL6739746.1"/>
    </source>
</evidence>
<dbReference type="Gene3D" id="1.20.1600.10">
    <property type="entry name" value="Outer membrane efflux proteins (OEP)"/>
    <property type="match status" value="1"/>
</dbReference>
<accession>A0ABT0S6J2</accession>
<dbReference type="EMBL" id="JAMGBB010000001">
    <property type="protein sequence ID" value="MCL6739746.1"/>
    <property type="molecule type" value="Genomic_DNA"/>
</dbReference>
<dbReference type="InterPro" id="IPR003423">
    <property type="entry name" value="OMP_efflux"/>
</dbReference>
<protein>
    <submittedName>
        <fullName evidence="5">Efflux transporter outer membrane subunit</fullName>
    </submittedName>
</protein>
<name>A0ABT0S6J2_9SPHN</name>
<feature type="compositionally biased region" description="Polar residues" evidence="4">
    <location>
        <begin position="272"/>
        <end position="281"/>
    </location>
</feature>
<keyword evidence="2" id="KW-1134">Transmembrane beta strand</keyword>
<keyword evidence="2" id="KW-0564">Palmitate</keyword>
<keyword evidence="6" id="KW-1185">Reference proteome</keyword>